<evidence type="ECO:0000256" key="11">
    <source>
        <dbReference type="PROSITE-ProRule" id="PRU00042"/>
    </source>
</evidence>
<dbReference type="SMART" id="SM00355">
    <property type="entry name" value="ZnF_C2H2"/>
    <property type="match status" value="4"/>
</dbReference>
<feature type="region of interest" description="Disordered" evidence="12">
    <location>
        <begin position="507"/>
        <end position="562"/>
    </location>
</feature>
<dbReference type="SUPFAM" id="SSF57667">
    <property type="entry name" value="beta-beta-alpha zinc fingers"/>
    <property type="match status" value="2"/>
</dbReference>
<dbReference type="FunFam" id="3.30.160.60:FF:002157">
    <property type="entry name" value="Transcription factor"/>
    <property type="match status" value="1"/>
</dbReference>
<feature type="domain" description="C2H2-type" evidence="13">
    <location>
        <begin position="321"/>
        <end position="350"/>
    </location>
</feature>
<dbReference type="GO" id="GO:0000785">
    <property type="term" value="C:chromatin"/>
    <property type="evidence" value="ECO:0007669"/>
    <property type="project" value="TreeGrafter"/>
</dbReference>
<evidence type="ECO:0000256" key="8">
    <source>
        <dbReference type="ARBA" id="ARBA00023159"/>
    </source>
</evidence>
<dbReference type="InterPro" id="IPR036236">
    <property type="entry name" value="Znf_C2H2_sf"/>
</dbReference>
<evidence type="ECO:0000256" key="1">
    <source>
        <dbReference type="ARBA" id="ARBA00004123"/>
    </source>
</evidence>
<sequence length="562" mass="62346">MSKTPTTAKLAVTAQPPGHQAWGQWPEQNPRPQVDSCYPPYSMDIQGLIRSYDSRAAVVTSQASLSRTTTAPQYAPSMPYTATTTTNSILSAHHPMMQPSFTPPTSYADDTSQALGPFTTASYMQPPRPTAQFMRPELEPSRGVSYLRNPLTGYIKEAHSQTHTPSIKPEPLWMNSNNSNNNSSTTTNSSTTATSTHSPIPGSKTITPTLPIEGAAEVTFKTEIDTLMKTIQAKAPNPEPQSSSNEKSIAVVSDPSFTQESMHATNKAHTFGFASQANSTGSGTKGQRKRYECTIAGCKKSFYQKTHLDIHERAHTGVKPYPCKEPGCGRSFSQLGNLKTHERRHTGERPYSCELCGKRFAQRGNVRAHRIVHNQSKPYVCRLDDCNKQFTQLGNLKSHQNKFHITTLRNLTTRFASMKDGDLVHAADKELWEYFATLYKNANKGIKGRGKDRKVGPNHSHNNSNNNNSNHFASHQNMHARYGMNNGATATAQRVNDIKYEMFDVDDEDQGSQHSVGPSSEHGTIFSDDGGSAFEDRSHHHDHAHHHHHHHNAQLAFGERIY</sequence>
<keyword evidence="15" id="KW-1185">Reference proteome</keyword>
<evidence type="ECO:0000313" key="14">
    <source>
        <dbReference type="EMBL" id="RFU25994.1"/>
    </source>
</evidence>
<feature type="compositionally biased region" description="Polar residues" evidence="12">
    <location>
        <begin position="512"/>
        <end position="522"/>
    </location>
</feature>
<evidence type="ECO:0000256" key="2">
    <source>
        <dbReference type="ARBA" id="ARBA00022723"/>
    </source>
</evidence>
<proteinExistence type="predicted"/>
<dbReference type="GO" id="GO:0005667">
    <property type="term" value="C:transcription regulator complex"/>
    <property type="evidence" value="ECO:0007669"/>
    <property type="project" value="TreeGrafter"/>
</dbReference>
<evidence type="ECO:0000256" key="4">
    <source>
        <dbReference type="ARBA" id="ARBA00022771"/>
    </source>
</evidence>
<feature type="region of interest" description="Disordered" evidence="12">
    <location>
        <begin position="445"/>
        <end position="473"/>
    </location>
</feature>
<evidence type="ECO:0000256" key="12">
    <source>
        <dbReference type="SAM" id="MobiDB-lite"/>
    </source>
</evidence>
<keyword evidence="6" id="KW-0805">Transcription regulation</keyword>
<keyword evidence="9" id="KW-0804">Transcription</keyword>
<keyword evidence="7" id="KW-0238">DNA-binding</keyword>
<comment type="caution">
    <text evidence="14">The sequence shown here is derived from an EMBL/GenBank/DDBJ whole genome shotgun (WGS) entry which is preliminary data.</text>
</comment>
<dbReference type="Pfam" id="PF00096">
    <property type="entry name" value="zf-C2H2"/>
    <property type="match status" value="4"/>
</dbReference>
<keyword evidence="4 11" id="KW-0863">Zinc-finger</keyword>
<evidence type="ECO:0000256" key="6">
    <source>
        <dbReference type="ARBA" id="ARBA00023015"/>
    </source>
</evidence>
<comment type="subcellular location">
    <subcellularLocation>
        <location evidence="1">Nucleus</location>
    </subcellularLocation>
</comment>
<keyword evidence="10" id="KW-0539">Nucleus</keyword>
<feature type="region of interest" description="Disordered" evidence="12">
    <location>
        <begin position="158"/>
        <end position="211"/>
    </location>
</feature>
<evidence type="ECO:0000256" key="5">
    <source>
        <dbReference type="ARBA" id="ARBA00022833"/>
    </source>
</evidence>
<dbReference type="GO" id="GO:0000978">
    <property type="term" value="F:RNA polymerase II cis-regulatory region sequence-specific DNA binding"/>
    <property type="evidence" value="ECO:0007669"/>
    <property type="project" value="TreeGrafter"/>
</dbReference>
<feature type="compositionally biased region" description="Low complexity" evidence="12">
    <location>
        <begin position="458"/>
        <end position="471"/>
    </location>
</feature>
<dbReference type="FunFam" id="3.30.160.60:FF:002343">
    <property type="entry name" value="Zinc finger protein 33A"/>
    <property type="match status" value="1"/>
</dbReference>
<evidence type="ECO:0000313" key="15">
    <source>
        <dbReference type="Proteomes" id="UP000258309"/>
    </source>
</evidence>
<dbReference type="PANTHER" id="PTHR14003:SF24">
    <property type="entry name" value="ZINC FINGER PROTEIN 410"/>
    <property type="match status" value="1"/>
</dbReference>
<dbReference type="AlphaFoldDB" id="A0A3E2GXW7"/>
<feature type="domain" description="C2H2-type" evidence="13">
    <location>
        <begin position="291"/>
        <end position="320"/>
    </location>
</feature>
<dbReference type="Proteomes" id="UP000258309">
    <property type="component" value="Unassembled WGS sequence"/>
</dbReference>
<keyword evidence="5" id="KW-0862">Zinc</keyword>
<evidence type="ECO:0000256" key="7">
    <source>
        <dbReference type="ARBA" id="ARBA00023125"/>
    </source>
</evidence>
<dbReference type="OrthoDB" id="427030at2759"/>
<feature type="domain" description="C2H2-type" evidence="13">
    <location>
        <begin position="379"/>
        <end position="404"/>
    </location>
</feature>
<keyword evidence="3" id="KW-0677">Repeat</keyword>
<keyword evidence="2" id="KW-0479">Metal-binding</keyword>
<evidence type="ECO:0000256" key="3">
    <source>
        <dbReference type="ARBA" id="ARBA00022737"/>
    </source>
</evidence>
<feature type="non-terminal residue" evidence="14">
    <location>
        <position position="562"/>
    </location>
</feature>
<name>A0A3E2GXW7_SCYLI</name>
<evidence type="ECO:0000259" key="13">
    <source>
        <dbReference type="PROSITE" id="PS50157"/>
    </source>
</evidence>
<accession>A0A3E2GXW7</accession>
<dbReference type="PROSITE" id="PS50157">
    <property type="entry name" value="ZINC_FINGER_C2H2_2"/>
    <property type="match status" value="4"/>
</dbReference>
<dbReference type="EMBL" id="NCSJ02000292">
    <property type="protein sequence ID" value="RFU25994.1"/>
    <property type="molecule type" value="Genomic_DNA"/>
</dbReference>
<organism evidence="14 15">
    <name type="scientific">Scytalidium lignicola</name>
    <name type="common">Hyphomycete</name>
    <dbReference type="NCBI Taxonomy" id="5539"/>
    <lineage>
        <taxon>Eukaryota</taxon>
        <taxon>Fungi</taxon>
        <taxon>Dikarya</taxon>
        <taxon>Ascomycota</taxon>
        <taxon>Pezizomycotina</taxon>
        <taxon>Leotiomycetes</taxon>
        <taxon>Leotiomycetes incertae sedis</taxon>
        <taxon>Scytalidium</taxon>
    </lineage>
</organism>
<dbReference type="OMA" id="NVRAHRI"/>
<dbReference type="InterPro" id="IPR013087">
    <property type="entry name" value="Znf_C2H2_type"/>
</dbReference>
<dbReference type="STRING" id="5539.A0A3E2GXW7"/>
<feature type="domain" description="C2H2-type" evidence="13">
    <location>
        <begin position="351"/>
        <end position="378"/>
    </location>
</feature>
<evidence type="ECO:0000256" key="10">
    <source>
        <dbReference type="ARBA" id="ARBA00023242"/>
    </source>
</evidence>
<feature type="compositionally biased region" description="Basic residues" evidence="12">
    <location>
        <begin position="540"/>
        <end position="552"/>
    </location>
</feature>
<feature type="non-terminal residue" evidence="14">
    <location>
        <position position="1"/>
    </location>
</feature>
<dbReference type="FunFam" id="3.30.160.60:FF:000690">
    <property type="entry name" value="Zinc finger protein 354C"/>
    <property type="match status" value="1"/>
</dbReference>
<dbReference type="Gene3D" id="3.30.160.60">
    <property type="entry name" value="Classic Zinc Finger"/>
    <property type="match status" value="4"/>
</dbReference>
<dbReference type="PANTHER" id="PTHR14003">
    <property type="entry name" value="TRANSCRIPTIONAL REPRESSOR PROTEIN YY"/>
    <property type="match status" value="1"/>
</dbReference>
<reference evidence="14 15" key="1">
    <citation type="submission" date="2018-05" db="EMBL/GenBank/DDBJ databases">
        <title>Draft genome sequence of Scytalidium lignicola DSM 105466, a ubiquitous saprotrophic fungus.</title>
        <authorList>
            <person name="Buettner E."/>
            <person name="Gebauer A.M."/>
            <person name="Hofrichter M."/>
            <person name="Liers C."/>
            <person name="Kellner H."/>
        </authorList>
    </citation>
    <scope>NUCLEOTIDE SEQUENCE [LARGE SCALE GENOMIC DNA]</scope>
    <source>
        <strain evidence="14 15">DSM 105466</strain>
    </source>
</reference>
<evidence type="ECO:0000256" key="9">
    <source>
        <dbReference type="ARBA" id="ARBA00023163"/>
    </source>
</evidence>
<dbReference type="GO" id="GO:0008270">
    <property type="term" value="F:zinc ion binding"/>
    <property type="evidence" value="ECO:0007669"/>
    <property type="project" value="UniProtKB-KW"/>
</dbReference>
<gene>
    <name evidence="14" type="ORF">B7463_g10351</name>
</gene>
<dbReference type="GO" id="GO:0000981">
    <property type="term" value="F:DNA-binding transcription factor activity, RNA polymerase II-specific"/>
    <property type="evidence" value="ECO:0007669"/>
    <property type="project" value="TreeGrafter"/>
</dbReference>
<feature type="region of interest" description="Disordered" evidence="12">
    <location>
        <begin position="1"/>
        <end position="31"/>
    </location>
</feature>
<protein>
    <recommendedName>
        <fullName evidence="13">C2H2-type domain-containing protein</fullName>
    </recommendedName>
</protein>
<keyword evidence="8" id="KW-0010">Activator</keyword>
<feature type="compositionally biased region" description="Low complexity" evidence="12">
    <location>
        <begin position="175"/>
        <end position="196"/>
    </location>
</feature>
<dbReference type="PROSITE" id="PS00028">
    <property type="entry name" value="ZINC_FINGER_C2H2_1"/>
    <property type="match status" value="4"/>
</dbReference>